<organism evidence="2 3">
    <name type="scientific">Synchytrium endobioticum</name>
    <dbReference type="NCBI Taxonomy" id="286115"/>
    <lineage>
        <taxon>Eukaryota</taxon>
        <taxon>Fungi</taxon>
        <taxon>Fungi incertae sedis</taxon>
        <taxon>Chytridiomycota</taxon>
        <taxon>Chytridiomycota incertae sedis</taxon>
        <taxon>Chytridiomycetes</taxon>
        <taxon>Synchytriales</taxon>
        <taxon>Synchytriaceae</taxon>
        <taxon>Synchytrium</taxon>
    </lineage>
</organism>
<evidence type="ECO:0000313" key="2">
    <source>
        <dbReference type="EMBL" id="TPX47579.1"/>
    </source>
</evidence>
<protein>
    <submittedName>
        <fullName evidence="2">Uncharacterized protein</fullName>
    </submittedName>
</protein>
<feature type="compositionally biased region" description="Low complexity" evidence="1">
    <location>
        <begin position="316"/>
        <end position="332"/>
    </location>
</feature>
<feature type="region of interest" description="Disordered" evidence="1">
    <location>
        <begin position="309"/>
        <end position="332"/>
    </location>
</feature>
<accession>A0A507D7L4</accession>
<evidence type="ECO:0000313" key="3">
    <source>
        <dbReference type="Proteomes" id="UP000320475"/>
    </source>
</evidence>
<sequence length="585" mass="64751">MAQLFAPNLGSNARTGGLGTIKGEYQCIEDFIVYCITHVRQLSLTLHDRIAPSANNHNSNDNAIEPLFSSYTYPQQLVKESGTSSSYTNLGKCLVEVLNQDRVAYVRMVQQSSHTTIYTTRIAPWFGADSVPSLERTVLLRDHYTNGPYSNIYLKLKDCRTAKDFCALINVKALESLTASVSELKKYSCLAIESPPNMPHHDLIESCKVEIMVTNERSQKVHLGRGTLHLCSGGQGEQYISLNSSRDDSIVLLRARVSDAVDCQCDTATCMLSIAIAMEGHNTVEYTLSITGSIEHAKNFTQTVTRQCMSPASPLPRSFTPSTRTESSRSPPTAIFNNPFAQGLAENAVDFYHRLVTTNPPIRRSLYIIHMLLPPLSSSSQITLSSSNPFQHSVRSSVDKRQTLANTDNEVHILEENGDDQVALETFVSIRSPVVDDQTVIVETDMTKSTIFNYGKISGLEMEDESTTSPSSVFQAPSPDIYLPLASIRSHTSTASSPDSAQSVTVFGLQKDDMTAVESAAIRVSDVVEKNAEPRLQTAEYRVQIDRAKAEATSIGKNMERKKLRVRHMQDRIKFFRSDVAARCQ</sequence>
<dbReference type="VEuPathDB" id="FungiDB:SeMB42_g05267"/>
<dbReference type="EMBL" id="QEAM01000074">
    <property type="protein sequence ID" value="TPX47579.1"/>
    <property type="molecule type" value="Genomic_DNA"/>
</dbReference>
<dbReference type="Proteomes" id="UP000320475">
    <property type="component" value="Unassembled WGS sequence"/>
</dbReference>
<reference evidence="2 3" key="1">
    <citation type="journal article" date="2019" name="Sci. Rep.">
        <title>Comparative genomics of chytrid fungi reveal insights into the obligate biotrophic and pathogenic lifestyle of Synchytrium endobioticum.</title>
        <authorList>
            <person name="van de Vossenberg B.T.L.H."/>
            <person name="Warris S."/>
            <person name="Nguyen H.D.T."/>
            <person name="van Gent-Pelzer M.P.E."/>
            <person name="Joly D.L."/>
            <person name="van de Geest H.C."/>
            <person name="Bonants P.J.M."/>
            <person name="Smith D.S."/>
            <person name="Levesque C.A."/>
            <person name="van der Lee T.A.J."/>
        </authorList>
    </citation>
    <scope>NUCLEOTIDE SEQUENCE [LARGE SCALE GENOMIC DNA]</scope>
    <source>
        <strain evidence="2 3">LEV6574</strain>
    </source>
</reference>
<evidence type="ECO:0000256" key="1">
    <source>
        <dbReference type="SAM" id="MobiDB-lite"/>
    </source>
</evidence>
<dbReference type="AlphaFoldDB" id="A0A507D7L4"/>
<gene>
    <name evidence="2" type="ORF">SeLEV6574_g02578</name>
</gene>
<proteinExistence type="predicted"/>
<comment type="caution">
    <text evidence="2">The sequence shown here is derived from an EMBL/GenBank/DDBJ whole genome shotgun (WGS) entry which is preliminary data.</text>
</comment>
<name>A0A507D7L4_9FUNG</name>
<dbReference type="VEuPathDB" id="FungiDB:SeMB42_g04515"/>